<evidence type="ECO:0000256" key="6">
    <source>
        <dbReference type="SAM" id="MobiDB-lite"/>
    </source>
</evidence>
<dbReference type="PROSITE" id="PS50968">
    <property type="entry name" value="BIOTINYL_LIPOYL"/>
    <property type="match status" value="1"/>
</dbReference>
<feature type="compositionally biased region" description="Polar residues" evidence="6">
    <location>
        <begin position="197"/>
        <end position="213"/>
    </location>
</feature>
<proteinExistence type="predicted"/>
<feature type="domain" description="Lipoyl-binding" evidence="8">
    <location>
        <begin position="3"/>
        <end position="77"/>
    </location>
</feature>
<evidence type="ECO:0000256" key="3">
    <source>
        <dbReference type="ARBA" id="ARBA00022679"/>
    </source>
</evidence>
<evidence type="ECO:0000256" key="4">
    <source>
        <dbReference type="ARBA" id="ARBA00022823"/>
    </source>
</evidence>
<feature type="transmembrane region" description="Helical" evidence="7">
    <location>
        <begin position="276"/>
        <end position="294"/>
    </location>
</feature>
<dbReference type="GO" id="GO:0006086">
    <property type="term" value="P:pyruvate decarboxylation to acetyl-CoA"/>
    <property type="evidence" value="ECO:0007669"/>
    <property type="project" value="TreeGrafter"/>
</dbReference>
<keyword evidence="3" id="KW-0808">Transferase</keyword>
<dbReference type="CDD" id="cd06849">
    <property type="entry name" value="lipoyl_domain"/>
    <property type="match status" value="1"/>
</dbReference>
<accession>A0A1I7JEB6</accession>
<dbReference type="PANTHER" id="PTHR43178:SF2">
    <property type="entry name" value="DIHYDROLIPOYLLYSINE-RESIDUE ACETYLTRANSFERASE COMPONENT OF PYRUVATE DEHYDROGENASE COMPLEX"/>
    <property type="match status" value="1"/>
</dbReference>
<dbReference type="InterPro" id="IPR011053">
    <property type="entry name" value="Single_hybrid_motif"/>
</dbReference>
<dbReference type="Gene3D" id="2.40.50.100">
    <property type="match status" value="1"/>
</dbReference>
<dbReference type="AlphaFoldDB" id="A0A1I7JEB6"/>
<evidence type="ECO:0000256" key="2">
    <source>
        <dbReference type="ARBA" id="ARBA00011484"/>
    </source>
</evidence>
<keyword evidence="7" id="KW-0472">Membrane</keyword>
<evidence type="ECO:0000256" key="5">
    <source>
        <dbReference type="ARBA" id="ARBA00023315"/>
    </source>
</evidence>
<sequence length="349" mass="37563">MALVDIKIPDIGGLDEVGVIELLVKPGDTVKAEQSLITVESDKASMEIPSCHAGVIKELCIALGDKVSEGSVIAVLETVGAGSLEPKQAPAPAAQAPEAPKTEAPTARPAGWPFPIGDFKDVANSANPPCLIGESACARPQRGTCPKCGLDVEIAFPTIEDRDAALEAARVRYAAAQRDEEARKQAEKERQRPEGNKTGQLAQTGEFSVQPPGSENAGKAAQHLDKLQKKQAEESAWQLAKDGGVKLLEAFLLQYPESDHAKEAERLLRRSRRKPGPVEAFLMVAGIILALFTVPRTQWTMAYEGLKGNWKQFYLSSDYDLLVLGLLIFIAMALVIVIALAIKLLRGKK</sequence>
<dbReference type="GO" id="GO:0031405">
    <property type="term" value="F:lipoic acid binding"/>
    <property type="evidence" value="ECO:0007669"/>
    <property type="project" value="TreeGrafter"/>
</dbReference>
<dbReference type="SUPFAM" id="SSF51230">
    <property type="entry name" value="Single hybrid motif"/>
    <property type="match status" value="1"/>
</dbReference>
<dbReference type="GO" id="GO:0005737">
    <property type="term" value="C:cytoplasm"/>
    <property type="evidence" value="ECO:0007669"/>
    <property type="project" value="TreeGrafter"/>
</dbReference>
<feature type="transmembrane region" description="Helical" evidence="7">
    <location>
        <begin position="321"/>
        <end position="345"/>
    </location>
</feature>
<keyword evidence="7" id="KW-0812">Transmembrane</keyword>
<dbReference type="FunFam" id="2.40.50.100:FF:000009">
    <property type="entry name" value="Acetyltransferase component of pyruvate dehydrogenase complex"/>
    <property type="match status" value="1"/>
</dbReference>
<evidence type="ECO:0000313" key="10">
    <source>
        <dbReference type="Proteomes" id="UP000183656"/>
    </source>
</evidence>
<name>A0A1I7JEB6_9BURK</name>
<dbReference type="Proteomes" id="UP000183656">
    <property type="component" value="Unassembled WGS sequence"/>
</dbReference>
<feature type="region of interest" description="Disordered" evidence="6">
    <location>
        <begin position="84"/>
        <end position="112"/>
    </location>
</feature>
<feature type="region of interest" description="Disordered" evidence="6">
    <location>
        <begin position="179"/>
        <end position="227"/>
    </location>
</feature>
<evidence type="ECO:0000313" key="9">
    <source>
        <dbReference type="EMBL" id="SFU83515.1"/>
    </source>
</evidence>
<dbReference type="PANTHER" id="PTHR43178">
    <property type="entry name" value="DIHYDROLIPOAMIDE ACETYLTRANSFERASE COMPONENT OF PYRUVATE DEHYDROGENASE COMPLEX"/>
    <property type="match status" value="1"/>
</dbReference>
<dbReference type="EMBL" id="FPBX01000025">
    <property type="protein sequence ID" value="SFU83515.1"/>
    <property type="molecule type" value="Genomic_DNA"/>
</dbReference>
<dbReference type="InterPro" id="IPR000089">
    <property type="entry name" value="Biotin_lipoyl"/>
</dbReference>
<dbReference type="GO" id="GO:0016407">
    <property type="term" value="F:acetyltransferase activity"/>
    <property type="evidence" value="ECO:0007669"/>
    <property type="project" value="TreeGrafter"/>
</dbReference>
<gene>
    <name evidence="9" type="ORF">SAMN04489707_102528</name>
</gene>
<comment type="subunit">
    <text evidence="2">Forms a 24-polypeptide structural core with octahedral symmetry.</text>
</comment>
<keyword evidence="7" id="KW-1133">Transmembrane helix</keyword>
<feature type="compositionally biased region" description="Low complexity" evidence="6">
    <location>
        <begin position="86"/>
        <end position="110"/>
    </location>
</feature>
<comment type="cofactor">
    <cofactor evidence="1">
        <name>(R)-lipoate</name>
        <dbReference type="ChEBI" id="CHEBI:83088"/>
    </cofactor>
</comment>
<protein>
    <submittedName>
        <fullName evidence="9">Biotin-requiring enzyme</fullName>
    </submittedName>
</protein>
<dbReference type="InterPro" id="IPR003016">
    <property type="entry name" value="2-oxoA_DH_lipoyl-BS"/>
</dbReference>
<keyword evidence="10" id="KW-1185">Reference proteome</keyword>
<evidence type="ECO:0000259" key="8">
    <source>
        <dbReference type="PROSITE" id="PS50968"/>
    </source>
</evidence>
<dbReference type="PROSITE" id="PS00189">
    <property type="entry name" value="LIPOYL"/>
    <property type="match status" value="1"/>
</dbReference>
<keyword evidence="4" id="KW-0450">Lipoyl</keyword>
<keyword evidence="5" id="KW-0012">Acyltransferase</keyword>
<dbReference type="InterPro" id="IPR050743">
    <property type="entry name" value="2-oxoacid_DH_E2_comp"/>
</dbReference>
<evidence type="ECO:0000256" key="7">
    <source>
        <dbReference type="SAM" id="Phobius"/>
    </source>
</evidence>
<reference evidence="9 10" key="1">
    <citation type="submission" date="2016-10" db="EMBL/GenBank/DDBJ databases">
        <authorList>
            <person name="de Groot N.N."/>
        </authorList>
    </citation>
    <scope>NUCLEOTIDE SEQUENCE [LARGE SCALE GENOMIC DNA]</scope>
    <source>
        <strain evidence="9 10">R-24608</strain>
    </source>
</reference>
<evidence type="ECO:0000256" key="1">
    <source>
        <dbReference type="ARBA" id="ARBA00001938"/>
    </source>
</evidence>
<feature type="compositionally biased region" description="Basic and acidic residues" evidence="6">
    <location>
        <begin position="179"/>
        <end position="195"/>
    </location>
</feature>
<dbReference type="STRING" id="343013.SAMN04489707_102528"/>
<dbReference type="Pfam" id="PF00364">
    <property type="entry name" value="Biotin_lipoyl"/>
    <property type="match status" value="1"/>
</dbReference>
<organism evidence="9 10">
    <name type="scientific">Paenacidovorax caeni</name>
    <dbReference type="NCBI Taxonomy" id="343013"/>
    <lineage>
        <taxon>Bacteria</taxon>
        <taxon>Pseudomonadati</taxon>
        <taxon>Pseudomonadota</taxon>
        <taxon>Betaproteobacteria</taxon>
        <taxon>Burkholderiales</taxon>
        <taxon>Comamonadaceae</taxon>
        <taxon>Paenacidovorax</taxon>
    </lineage>
</organism>